<keyword evidence="5 6" id="KW-0472">Membrane</keyword>
<comment type="similarity">
    <text evidence="2">Belongs to the TMEM86 family.</text>
</comment>
<sequence length="213" mass="22770">MPEFTLPTLLSALAVSALVASDYRRWRPGRYLFKPLAALAFLWLAWQLDAGQSAYGRWVLLGLCCCALGDLLLMPDREGSFIAGLAAFLCGHLAYGVAFAQLGDNYAALAAGALPVLALLAGTGRWLAPHVARHMQFPVALYILIISAMLLCACLSAGHPAAWWIIPGAFGFALSDLAVARQQFVHPEPRNGLWGTPLYFGSQMLLAASVAAV</sequence>
<reference evidence="7" key="1">
    <citation type="submission" date="2021-02" db="EMBL/GenBank/DDBJ databases">
        <title>PHA producing bacteria isolated from coastal sediment in Guangdong, Shenzhen.</title>
        <authorList>
            <person name="Zheng W."/>
            <person name="Yu S."/>
            <person name="Huang Y."/>
        </authorList>
    </citation>
    <scope>NUCLEOTIDE SEQUENCE</scope>
    <source>
        <strain evidence="7">TN14-10</strain>
    </source>
</reference>
<name>A0A939DC13_9GAMM</name>
<evidence type="ECO:0000256" key="3">
    <source>
        <dbReference type="ARBA" id="ARBA00022692"/>
    </source>
</evidence>
<evidence type="ECO:0000313" key="7">
    <source>
        <dbReference type="EMBL" id="MBN7795410.1"/>
    </source>
</evidence>
<dbReference type="GO" id="GO:0016020">
    <property type="term" value="C:membrane"/>
    <property type="evidence" value="ECO:0007669"/>
    <property type="project" value="UniProtKB-SubCell"/>
</dbReference>
<dbReference type="Proteomes" id="UP000664303">
    <property type="component" value="Unassembled WGS sequence"/>
</dbReference>
<evidence type="ECO:0000256" key="6">
    <source>
        <dbReference type="SAM" id="Phobius"/>
    </source>
</evidence>
<keyword evidence="4 6" id="KW-1133">Transmembrane helix</keyword>
<dbReference type="EMBL" id="JAFKCZ010000001">
    <property type="protein sequence ID" value="MBN7795410.1"/>
    <property type="molecule type" value="Genomic_DNA"/>
</dbReference>
<feature type="transmembrane region" description="Helical" evidence="6">
    <location>
        <begin position="31"/>
        <end position="48"/>
    </location>
</feature>
<gene>
    <name evidence="7" type="ORF">JYP50_02335</name>
</gene>
<keyword evidence="8" id="KW-1185">Reference proteome</keyword>
<feature type="transmembrane region" description="Helical" evidence="6">
    <location>
        <begin position="106"/>
        <end position="127"/>
    </location>
</feature>
<organism evidence="7 8">
    <name type="scientific">Parahaliea mediterranea</name>
    <dbReference type="NCBI Taxonomy" id="651086"/>
    <lineage>
        <taxon>Bacteria</taxon>
        <taxon>Pseudomonadati</taxon>
        <taxon>Pseudomonadota</taxon>
        <taxon>Gammaproteobacteria</taxon>
        <taxon>Cellvibrionales</taxon>
        <taxon>Halieaceae</taxon>
        <taxon>Parahaliea</taxon>
    </lineage>
</organism>
<keyword evidence="3 6" id="KW-0812">Transmembrane</keyword>
<comment type="caution">
    <text evidence="7">The sequence shown here is derived from an EMBL/GenBank/DDBJ whole genome shotgun (WGS) entry which is preliminary data.</text>
</comment>
<evidence type="ECO:0000313" key="8">
    <source>
        <dbReference type="Proteomes" id="UP000664303"/>
    </source>
</evidence>
<feature type="transmembrane region" description="Helical" evidence="6">
    <location>
        <begin position="80"/>
        <end position="100"/>
    </location>
</feature>
<dbReference type="PANTHER" id="PTHR31885:SF6">
    <property type="entry name" value="GH04784P"/>
    <property type="match status" value="1"/>
</dbReference>
<dbReference type="AlphaFoldDB" id="A0A939DC13"/>
<protein>
    <submittedName>
        <fullName evidence="7">Lysoplasmalogenase</fullName>
    </submittedName>
</protein>
<dbReference type="PANTHER" id="PTHR31885">
    <property type="entry name" value="GH04784P"/>
    <property type="match status" value="1"/>
</dbReference>
<evidence type="ECO:0000256" key="4">
    <source>
        <dbReference type="ARBA" id="ARBA00022989"/>
    </source>
</evidence>
<feature type="transmembrane region" description="Helical" evidence="6">
    <location>
        <begin position="139"/>
        <end position="158"/>
    </location>
</feature>
<dbReference type="Pfam" id="PF07947">
    <property type="entry name" value="YhhN"/>
    <property type="match status" value="1"/>
</dbReference>
<proteinExistence type="inferred from homology"/>
<comment type="subcellular location">
    <subcellularLocation>
        <location evidence="1">Membrane</location>
        <topology evidence="1">Multi-pass membrane protein</topology>
    </subcellularLocation>
</comment>
<evidence type="ECO:0000256" key="1">
    <source>
        <dbReference type="ARBA" id="ARBA00004141"/>
    </source>
</evidence>
<feature type="transmembrane region" description="Helical" evidence="6">
    <location>
        <begin position="54"/>
        <end position="73"/>
    </location>
</feature>
<feature type="transmembrane region" description="Helical" evidence="6">
    <location>
        <begin position="6"/>
        <end position="24"/>
    </location>
</feature>
<dbReference type="GO" id="GO:0016787">
    <property type="term" value="F:hydrolase activity"/>
    <property type="evidence" value="ECO:0007669"/>
    <property type="project" value="TreeGrafter"/>
</dbReference>
<dbReference type="RefSeq" id="WP_206558832.1">
    <property type="nucleotide sequence ID" value="NZ_JAFKCZ010000001.1"/>
</dbReference>
<evidence type="ECO:0000256" key="2">
    <source>
        <dbReference type="ARBA" id="ARBA00007375"/>
    </source>
</evidence>
<evidence type="ECO:0000256" key="5">
    <source>
        <dbReference type="ARBA" id="ARBA00023136"/>
    </source>
</evidence>
<accession>A0A939DC13</accession>
<dbReference type="InterPro" id="IPR012506">
    <property type="entry name" value="TMEM86B-like"/>
</dbReference>